<feature type="domain" description="F-box associated beta-propeller type 1" evidence="1">
    <location>
        <begin position="2"/>
        <end position="135"/>
    </location>
</feature>
<gene>
    <name evidence="2" type="ORF">R3W88_018912</name>
</gene>
<accession>A0AAV9KHT9</accession>
<dbReference type="InterPro" id="IPR006527">
    <property type="entry name" value="F-box-assoc_dom_typ1"/>
</dbReference>
<reference evidence="2 3" key="1">
    <citation type="submission" date="2023-10" db="EMBL/GenBank/DDBJ databases">
        <title>Genome-Wide Identification Analysis in wild type Solanum Pinnatisectum Reveals Some Genes Defensing Phytophthora Infestans.</title>
        <authorList>
            <person name="Sun C."/>
        </authorList>
    </citation>
    <scope>NUCLEOTIDE SEQUENCE [LARGE SCALE GENOMIC DNA]</scope>
    <source>
        <strain evidence="2">LQN</strain>
        <tissue evidence="2">Leaf</tissue>
    </source>
</reference>
<keyword evidence="3" id="KW-1185">Reference proteome</keyword>
<sequence length="138" mass="16288">MYFDPITEKFDIFFVLEQNSDQLEDIILGLGVLNECLCMNRYDKGNIELLAMKEYGVKESWTSLFIIRNLHFDYGLILPLFMTKNGELILIIRNNLEKNVVFIYNPRNDNIQDIHVDGRKEYISFNFCYVESLIETIS</sequence>
<dbReference type="Proteomes" id="UP001311915">
    <property type="component" value="Unassembled WGS sequence"/>
</dbReference>
<evidence type="ECO:0000259" key="1">
    <source>
        <dbReference type="Pfam" id="PF07734"/>
    </source>
</evidence>
<name>A0AAV9KHT9_9SOLN</name>
<protein>
    <recommendedName>
        <fullName evidence="1">F-box associated beta-propeller type 1 domain-containing protein</fullName>
    </recommendedName>
</protein>
<comment type="caution">
    <text evidence="2">The sequence shown here is derived from an EMBL/GenBank/DDBJ whole genome shotgun (WGS) entry which is preliminary data.</text>
</comment>
<dbReference type="AlphaFoldDB" id="A0AAV9KHT9"/>
<evidence type="ECO:0000313" key="3">
    <source>
        <dbReference type="Proteomes" id="UP001311915"/>
    </source>
</evidence>
<evidence type="ECO:0000313" key="2">
    <source>
        <dbReference type="EMBL" id="KAK4713005.1"/>
    </source>
</evidence>
<proteinExistence type="predicted"/>
<dbReference type="Pfam" id="PF07734">
    <property type="entry name" value="FBA_1"/>
    <property type="match status" value="1"/>
</dbReference>
<dbReference type="EMBL" id="JAWPEI010000010">
    <property type="protein sequence ID" value="KAK4713005.1"/>
    <property type="molecule type" value="Genomic_DNA"/>
</dbReference>
<organism evidence="2 3">
    <name type="scientific">Solanum pinnatisectum</name>
    <name type="common">tansyleaf nightshade</name>
    <dbReference type="NCBI Taxonomy" id="50273"/>
    <lineage>
        <taxon>Eukaryota</taxon>
        <taxon>Viridiplantae</taxon>
        <taxon>Streptophyta</taxon>
        <taxon>Embryophyta</taxon>
        <taxon>Tracheophyta</taxon>
        <taxon>Spermatophyta</taxon>
        <taxon>Magnoliopsida</taxon>
        <taxon>eudicotyledons</taxon>
        <taxon>Gunneridae</taxon>
        <taxon>Pentapetalae</taxon>
        <taxon>asterids</taxon>
        <taxon>lamiids</taxon>
        <taxon>Solanales</taxon>
        <taxon>Solanaceae</taxon>
        <taxon>Solanoideae</taxon>
        <taxon>Solaneae</taxon>
        <taxon>Solanum</taxon>
    </lineage>
</organism>